<reference evidence="2" key="1">
    <citation type="submission" date="2020-11" db="EMBL/GenBank/DDBJ databases">
        <title>Adaptations for nitrogen fixation in a non-lichenized fungal sporocarp promotes dispersal by wood-feeding termites.</title>
        <authorList>
            <consortium name="DOE Joint Genome Institute"/>
            <person name="Koch R.A."/>
            <person name="Yoon G."/>
            <person name="Arayal U."/>
            <person name="Lail K."/>
            <person name="Amirebrahimi M."/>
            <person name="Labutti K."/>
            <person name="Lipzen A."/>
            <person name="Riley R."/>
            <person name="Barry K."/>
            <person name="Henrissat B."/>
            <person name="Grigoriev I.V."/>
            <person name="Herr J.R."/>
            <person name="Aime M.C."/>
        </authorList>
    </citation>
    <scope>NUCLEOTIDE SEQUENCE</scope>
    <source>
        <strain evidence="2">MCA 3950</strain>
    </source>
</reference>
<accession>A0A9P7VKL0</accession>
<comment type="caution">
    <text evidence="2">The sequence shown here is derived from an EMBL/GenBank/DDBJ whole genome shotgun (WGS) entry which is preliminary data.</text>
</comment>
<feature type="transmembrane region" description="Helical" evidence="1">
    <location>
        <begin position="17"/>
        <end position="42"/>
    </location>
</feature>
<dbReference type="AlphaFoldDB" id="A0A9P7VKL0"/>
<keyword evidence="1" id="KW-0472">Membrane</keyword>
<proteinExistence type="predicted"/>
<dbReference type="EMBL" id="MU250551">
    <property type="protein sequence ID" value="KAG7442434.1"/>
    <property type="molecule type" value="Genomic_DNA"/>
</dbReference>
<name>A0A9P7VKL0_9AGAR</name>
<keyword evidence="1" id="KW-1133">Transmembrane helix</keyword>
<keyword evidence="1" id="KW-0812">Transmembrane</keyword>
<evidence type="ECO:0000256" key="1">
    <source>
        <dbReference type="SAM" id="Phobius"/>
    </source>
</evidence>
<evidence type="ECO:0000313" key="3">
    <source>
        <dbReference type="Proteomes" id="UP000812287"/>
    </source>
</evidence>
<protein>
    <submittedName>
        <fullName evidence="2">Uncharacterized protein</fullName>
    </submittedName>
</protein>
<organism evidence="2 3">
    <name type="scientific">Guyanagaster necrorhizus</name>
    <dbReference type="NCBI Taxonomy" id="856835"/>
    <lineage>
        <taxon>Eukaryota</taxon>
        <taxon>Fungi</taxon>
        <taxon>Dikarya</taxon>
        <taxon>Basidiomycota</taxon>
        <taxon>Agaricomycotina</taxon>
        <taxon>Agaricomycetes</taxon>
        <taxon>Agaricomycetidae</taxon>
        <taxon>Agaricales</taxon>
        <taxon>Marasmiineae</taxon>
        <taxon>Physalacriaceae</taxon>
        <taxon>Guyanagaster</taxon>
    </lineage>
</organism>
<evidence type="ECO:0000313" key="2">
    <source>
        <dbReference type="EMBL" id="KAG7442434.1"/>
    </source>
</evidence>
<sequence>MLGCGASVVIMDASPDYITLFILRILQGAFEVGPVSGMIYIVQPSLRRPFPLQIATTLPTAGIAFETVLFEFRS</sequence>
<dbReference type="GeneID" id="66099934"/>
<keyword evidence="3" id="KW-1185">Reference proteome</keyword>
<dbReference type="Proteomes" id="UP000812287">
    <property type="component" value="Unassembled WGS sequence"/>
</dbReference>
<dbReference type="RefSeq" id="XP_043035934.1">
    <property type="nucleotide sequence ID" value="XM_043177647.1"/>
</dbReference>
<gene>
    <name evidence="2" type="ORF">BT62DRAFT_1010382</name>
</gene>